<organism evidence="3 4">
    <name type="scientific">Pseudoalteromonas luteoviolacea (strain 2ta16)</name>
    <dbReference type="NCBI Taxonomy" id="1353533"/>
    <lineage>
        <taxon>Bacteria</taxon>
        <taxon>Pseudomonadati</taxon>
        <taxon>Pseudomonadota</taxon>
        <taxon>Gammaproteobacteria</taxon>
        <taxon>Alteromonadales</taxon>
        <taxon>Pseudoalteromonadaceae</taxon>
        <taxon>Pseudoalteromonas</taxon>
    </lineage>
</organism>
<dbReference type="EMBL" id="AUSV01000035">
    <property type="protein sequence ID" value="ESP93557.1"/>
    <property type="molecule type" value="Genomic_DNA"/>
</dbReference>
<dbReference type="AlphaFoldDB" id="V4JEU8"/>
<dbReference type="SUPFAM" id="SSF53474">
    <property type="entry name" value="alpha/beta-Hydrolases"/>
    <property type="match status" value="1"/>
</dbReference>
<feature type="chain" id="PRO_5004719990" evidence="1">
    <location>
        <begin position="28"/>
        <end position="431"/>
    </location>
</feature>
<dbReference type="Pfam" id="PF12146">
    <property type="entry name" value="Hydrolase_4"/>
    <property type="match status" value="1"/>
</dbReference>
<dbReference type="InterPro" id="IPR029058">
    <property type="entry name" value="AB_hydrolase_fold"/>
</dbReference>
<comment type="caution">
    <text evidence="3">The sequence shown here is derived from an EMBL/GenBank/DDBJ whole genome shotgun (WGS) entry which is preliminary data.</text>
</comment>
<reference evidence="3 4" key="1">
    <citation type="submission" date="2013-07" db="EMBL/GenBank/DDBJ databases">
        <title>Draft genome sequence of Pseudoalteromonas luteoviolacea 2ta16.</title>
        <authorList>
            <person name="Allen E.E."/>
            <person name="Azam F."/>
            <person name="Podell S."/>
        </authorList>
    </citation>
    <scope>NUCLEOTIDE SEQUENCE [LARGE SCALE GENOMIC DNA]</scope>
    <source>
        <strain evidence="3 4">2ta16</strain>
    </source>
</reference>
<dbReference type="PATRIC" id="fig|1353533.3.peg.2094"/>
<keyword evidence="1" id="KW-0732">Signal</keyword>
<accession>V4JEU8</accession>
<dbReference type="InterPro" id="IPR022742">
    <property type="entry name" value="Hydrolase_4"/>
</dbReference>
<dbReference type="Proteomes" id="UP000017820">
    <property type="component" value="Unassembled WGS sequence"/>
</dbReference>
<evidence type="ECO:0000313" key="4">
    <source>
        <dbReference type="Proteomes" id="UP000017820"/>
    </source>
</evidence>
<gene>
    <name evidence="3" type="ORF">PL2TA16_03136</name>
</gene>
<evidence type="ECO:0000256" key="1">
    <source>
        <dbReference type="SAM" id="SignalP"/>
    </source>
</evidence>
<dbReference type="Gene3D" id="3.40.50.1820">
    <property type="entry name" value="alpha/beta hydrolase"/>
    <property type="match status" value="1"/>
</dbReference>
<evidence type="ECO:0000313" key="3">
    <source>
        <dbReference type="EMBL" id="ESP93557.1"/>
    </source>
</evidence>
<protein>
    <submittedName>
        <fullName evidence="3">Esterase/lipase</fullName>
    </submittedName>
</protein>
<feature type="domain" description="Serine aminopeptidase S33" evidence="2">
    <location>
        <begin position="119"/>
        <end position="240"/>
    </location>
</feature>
<dbReference type="ESTHER" id="9gamm-v4jeu8">
    <property type="family name" value="Bacterial_lip_FamI.8"/>
</dbReference>
<evidence type="ECO:0000259" key="2">
    <source>
        <dbReference type="Pfam" id="PF12146"/>
    </source>
</evidence>
<name>V4JEU8_PSEL2</name>
<feature type="signal peptide" evidence="1">
    <location>
        <begin position="1"/>
        <end position="27"/>
    </location>
</feature>
<proteinExistence type="predicted"/>
<sequence length="431" mass="48195">MSGPLRKNMLKKFIGIISALCAIGAAAQDCTTLPKNHQQYLTGMASGEYRYANQIGSPVLKLNAKMQYSEYIQATNTLLATRNKRASLPCPLPVVAQNTAEKHRVIDHIVPYQLLHTNQDKAILLIHGLTDSPYIFSSIAQDLYRQGFNVRTLLLPGHGTAADDLRRVQYQDWQQHVRYAIERTSKDFNQFAVMGFSTGAALATLDIAKYTPENLKALVLIAPATASHNKNSGLAQWVDWLPFMDWLDKDADLDFAKYESFPLAAAALVHEVMVDMMQTPVPTDLPILTIMSQVDATIDSQATMRLLTRWAKRHSAPMALRLYAEQPVAVPDTIKTTQISKLDGVVDMSHIGLLIPKEHPYYGLHGAYRHCGSYFEDAQAYRACKSADIITYGEHHEANKAAYQPFARVTFNPDYKGMTVQLIEFLNTHVN</sequence>